<dbReference type="InterPro" id="IPR008978">
    <property type="entry name" value="HSP20-like_chaperone"/>
</dbReference>
<dbReference type="RefSeq" id="WP_194029543.1">
    <property type="nucleotide sequence ID" value="NZ_JADEWZ010000014.1"/>
</dbReference>
<dbReference type="InterPro" id="IPR025723">
    <property type="entry name" value="ArsA/GET3_ATPase-like"/>
</dbReference>
<evidence type="ECO:0000259" key="2">
    <source>
        <dbReference type="Pfam" id="PF02374"/>
    </source>
</evidence>
<sequence>MAQLLTFLGKGGVGRTTIAIAAAKKLAGQGARVLLAAQDPSPAFGVLLGATPSGDPQTIEANLSVVQLQSTLLLEKAWEEVKQLEAKYLRSPTLRNVYGQELSILPGMDTALALNAIREYNKSGLYDVIIYDGSGHLTELRMLGIPETASWYIRRFRQVFLDSDLGQAISPFVQPVTAAIFNTSWSFDNLAEQPTNEANSLLNDGKAAIADPSQIAVYLVTTRDRAAQAMAKYLWGSAQQVGVTVAGVLLNSSEGAPSSEVSAEFAPLPITSLPQRSGDEWQPLIDALPNLRETTNAPKPLSIDVANRQVRIFLPGFDKNQVKLTQYGPEITVEAGDQRRNIELPASLRGQGVKGAKFQDGYLIVSF</sequence>
<dbReference type="Pfam" id="PF17886">
    <property type="entry name" value="ArsA_HSP20"/>
    <property type="match status" value="1"/>
</dbReference>
<feature type="domain" description="ArsA/GET3 Anion-transporting ATPase-like" evidence="2">
    <location>
        <begin position="4"/>
        <end position="251"/>
    </location>
</feature>
<evidence type="ECO:0000313" key="5">
    <source>
        <dbReference type="Proteomes" id="UP000654482"/>
    </source>
</evidence>
<dbReference type="InterPro" id="IPR027417">
    <property type="entry name" value="P-loop_NTPase"/>
</dbReference>
<feature type="domain" description="ArsA HSP20-like" evidence="3">
    <location>
        <begin position="309"/>
        <end position="367"/>
    </location>
</feature>
<dbReference type="Proteomes" id="UP000654482">
    <property type="component" value="Unassembled WGS sequence"/>
</dbReference>
<evidence type="ECO:0000256" key="1">
    <source>
        <dbReference type="ARBA" id="ARBA00011040"/>
    </source>
</evidence>
<dbReference type="SUPFAM" id="SSF52540">
    <property type="entry name" value="P-loop containing nucleoside triphosphate hydrolases"/>
    <property type="match status" value="1"/>
</dbReference>
<keyword evidence="5" id="KW-1185">Reference proteome</keyword>
<dbReference type="Gene3D" id="2.60.40.790">
    <property type="match status" value="1"/>
</dbReference>
<dbReference type="PANTHER" id="PTHR43868">
    <property type="entry name" value="OS02G0711200 PROTEIN"/>
    <property type="match status" value="1"/>
</dbReference>
<protein>
    <submittedName>
        <fullName evidence="4">AAA family ATPase</fullName>
    </submittedName>
</protein>
<evidence type="ECO:0000259" key="3">
    <source>
        <dbReference type="Pfam" id="PF17886"/>
    </source>
</evidence>
<dbReference type="EMBL" id="JADEWZ010000014">
    <property type="protein sequence ID" value="MBE9116451.1"/>
    <property type="molecule type" value="Genomic_DNA"/>
</dbReference>
<organism evidence="4 5">
    <name type="scientific">Lusitaniella coriacea LEGE 07157</name>
    <dbReference type="NCBI Taxonomy" id="945747"/>
    <lineage>
        <taxon>Bacteria</taxon>
        <taxon>Bacillati</taxon>
        <taxon>Cyanobacteriota</taxon>
        <taxon>Cyanophyceae</taxon>
        <taxon>Spirulinales</taxon>
        <taxon>Lusitaniellaceae</taxon>
        <taxon>Lusitaniella</taxon>
    </lineage>
</organism>
<gene>
    <name evidence="4" type="ORF">IQ249_11125</name>
</gene>
<comment type="similarity">
    <text evidence="1">Belongs to the arsA ATPase family.</text>
</comment>
<accession>A0A8J7DWG1</accession>
<dbReference type="Gene3D" id="3.40.50.300">
    <property type="entry name" value="P-loop containing nucleotide triphosphate hydrolases"/>
    <property type="match status" value="1"/>
</dbReference>
<comment type="caution">
    <text evidence="4">The sequence shown here is derived from an EMBL/GenBank/DDBJ whole genome shotgun (WGS) entry which is preliminary data.</text>
</comment>
<dbReference type="InterPro" id="IPR053262">
    <property type="entry name" value="ArsA_ATPase-like"/>
</dbReference>
<dbReference type="Pfam" id="PF02374">
    <property type="entry name" value="ArsA_ATPase"/>
    <property type="match status" value="1"/>
</dbReference>
<dbReference type="InterPro" id="IPR040612">
    <property type="entry name" value="ArsA_HSP20-like"/>
</dbReference>
<name>A0A8J7DWG1_9CYAN</name>
<dbReference type="SUPFAM" id="SSF49764">
    <property type="entry name" value="HSP20-like chaperones"/>
    <property type="match status" value="1"/>
</dbReference>
<reference evidence="4" key="1">
    <citation type="submission" date="2020-10" db="EMBL/GenBank/DDBJ databases">
        <authorList>
            <person name="Castelo-Branco R."/>
            <person name="Eusebio N."/>
            <person name="Adriana R."/>
            <person name="Vieira A."/>
            <person name="Brugerolle De Fraissinette N."/>
            <person name="Rezende De Castro R."/>
            <person name="Schneider M.P."/>
            <person name="Vasconcelos V."/>
            <person name="Leao P.N."/>
        </authorList>
    </citation>
    <scope>NUCLEOTIDE SEQUENCE</scope>
    <source>
        <strain evidence="4">LEGE 07157</strain>
    </source>
</reference>
<dbReference type="CDD" id="cd00298">
    <property type="entry name" value="ACD_sHsps_p23-like"/>
    <property type="match status" value="1"/>
</dbReference>
<evidence type="ECO:0000313" key="4">
    <source>
        <dbReference type="EMBL" id="MBE9116451.1"/>
    </source>
</evidence>
<proteinExistence type="inferred from homology"/>
<dbReference type="AlphaFoldDB" id="A0A8J7DWG1"/>
<dbReference type="PANTHER" id="PTHR43868:SF1">
    <property type="entry name" value="P-LOOP CONTAINING NUCLEOSIDE TRIPHOSPHATE HYDROLASES SUPERFAMILY PROTEIN"/>
    <property type="match status" value="1"/>
</dbReference>
<dbReference type="CDD" id="cd02035">
    <property type="entry name" value="ArsA"/>
    <property type="match status" value="1"/>
</dbReference>